<accession>A0A941JP93</accession>
<dbReference type="AlphaFoldDB" id="A0A941JP93"/>
<dbReference type="EMBL" id="JADQBC010000025">
    <property type="protein sequence ID" value="MBR8827293.1"/>
    <property type="molecule type" value="Genomic_DNA"/>
</dbReference>
<dbReference type="InterPro" id="IPR014968">
    <property type="entry name" value="XisI"/>
</dbReference>
<reference evidence="1" key="1">
    <citation type="submission" date="2021-02" db="EMBL/GenBank/DDBJ databases">
        <title>Metagenome analyses of Stigonema ocellatum DSM 106950, Chlorogloea purpurea SAG 13.99 and Gomphosphaeria aponina DSM 107014.</title>
        <authorList>
            <person name="Marter P."/>
            <person name="Huang S."/>
        </authorList>
    </citation>
    <scope>NUCLEOTIDE SEQUENCE</scope>
    <source>
        <strain evidence="1">JP213</strain>
    </source>
</reference>
<proteinExistence type="predicted"/>
<protein>
    <submittedName>
        <fullName evidence="1">XisI protein</fullName>
    </submittedName>
</protein>
<organism evidence="1 2">
    <name type="scientific">Gomphosphaeria aponina SAG 52.96 = DSM 107014</name>
    <dbReference type="NCBI Taxonomy" id="1521640"/>
    <lineage>
        <taxon>Bacteria</taxon>
        <taxon>Bacillati</taxon>
        <taxon>Cyanobacteriota</taxon>
        <taxon>Cyanophyceae</taxon>
        <taxon>Oscillatoriophycideae</taxon>
        <taxon>Chroococcales</taxon>
        <taxon>Gomphosphaeriaceae</taxon>
        <taxon>Gomphosphaeria</taxon>
    </lineage>
</organism>
<dbReference type="Proteomes" id="UP000767446">
    <property type="component" value="Unassembled WGS sequence"/>
</dbReference>
<evidence type="ECO:0000313" key="1">
    <source>
        <dbReference type="EMBL" id="MBR8827293.1"/>
    </source>
</evidence>
<evidence type="ECO:0000313" key="2">
    <source>
        <dbReference type="Proteomes" id="UP000767446"/>
    </source>
</evidence>
<dbReference type="Pfam" id="PF08869">
    <property type="entry name" value="XisI"/>
    <property type="match status" value="1"/>
</dbReference>
<dbReference type="InterPro" id="IPR035943">
    <property type="entry name" value="XisI-like_sf"/>
</dbReference>
<sequence>MDKLNQYREIIQKILKDYSDRRSDELVESQTIFDIERDHYQIVNVRFV</sequence>
<dbReference type="Gene3D" id="3.30.310.110">
    <property type="entry name" value="XisI-like"/>
    <property type="match status" value="1"/>
</dbReference>
<gene>
    <name evidence="1" type="ORF">DSM107014_05205</name>
</gene>
<comment type="caution">
    <text evidence="1">The sequence shown here is derived from an EMBL/GenBank/DDBJ whole genome shotgun (WGS) entry which is preliminary data.</text>
</comment>
<name>A0A941JP93_9CHRO</name>
<dbReference type="SUPFAM" id="SSF143847">
    <property type="entry name" value="XisI-like"/>
    <property type="match status" value="1"/>
</dbReference>